<evidence type="ECO:0000256" key="1">
    <source>
        <dbReference type="ARBA" id="ARBA00004418"/>
    </source>
</evidence>
<evidence type="ECO:0000313" key="7">
    <source>
        <dbReference type="Proteomes" id="UP001597371"/>
    </source>
</evidence>
<dbReference type="PANTHER" id="PTHR30290">
    <property type="entry name" value="PERIPLASMIC BINDING COMPONENT OF ABC TRANSPORTER"/>
    <property type="match status" value="1"/>
</dbReference>
<feature type="signal peptide" evidence="4">
    <location>
        <begin position="1"/>
        <end position="32"/>
    </location>
</feature>
<accession>A0ABW5CKQ7</accession>
<evidence type="ECO:0000259" key="5">
    <source>
        <dbReference type="Pfam" id="PF00496"/>
    </source>
</evidence>
<keyword evidence="3 4" id="KW-0732">Signal</keyword>
<evidence type="ECO:0000256" key="4">
    <source>
        <dbReference type="SAM" id="SignalP"/>
    </source>
</evidence>
<organism evidence="6 7">
    <name type="scientific">Aureimonas populi</name>
    <dbReference type="NCBI Taxonomy" id="1701758"/>
    <lineage>
        <taxon>Bacteria</taxon>
        <taxon>Pseudomonadati</taxon>
        <taxon>Pseudomonadota</taxon>
        <taxon>Alphaproteobacteria</taxon>
        <taxon>Hyphomicrobiales</taxon>
        <taxon>Aurantimonadaceae</taxon>
        <taxon>Aureimonas</taxon>
    </lineage>
</organism>
<evidence type="ECO:0000256" key="3">
    <source>
        <dbReference type="ARBA" id="ARBA00022729"/>
    </source>
</evidence>
<dbReference type="EMBL" id="JBHUIJ010000013">
    <property type="protein sequence ID" value="MFD2237879.1"/>
    <property type="molecule type" value="Genomic_DNA"/>
</dbReference>
<evidence type="ECO:0000313" key="6">
    <source>
        <dbReference type="EMBL" id="MFD2237879.1"/>
    </source>
</evidence>
<feature type="domain" description="Solute-binding protein family 5" evidence="5">
    <location>
        <begin position="124"/>
        <end position="529"/>
    </location>
</feature>
<keyword evidence="7" id="KW-1185">Reference proteome</keyword>
<dbReference type="Pfam" id="PF00496">
    <property type="entry name" value="SBP_bac_5"/>
    <property type="match status" value="1"/>
</dbReference>
<dbReference type="RefSeq" id="WP_209739464.1">
    <property type="nucleotide sequence ID" value="NZ_CP072611.1"/>
</dbReference>
<comment type="caution">
    <text evidence="6">The sequence shown here is derived from an EMBL/GenBank/DDBJ whole genome shotgun (WGS) entry which is preliminary data.</text>
</comment>
<sequence length="626" mass="69837">MTGSLTRFTRRHLGRMLLGAGAAAALPRLSLAQVPADTPLHGFSAFGELKYGPGYTHFDYANPQAPQGGRMVMDVPNWLFNQSATTFDTLNTFVLQGNAPPRIESLYESLMTSSLDEPDSLYCALAESIAMSADGNVFTFALRPQARFSTGEPVTATDVVFSYETMKQEGHPSLAYLLQEVTGAEAVDERTVRLTFSGRQSVPAVLGALILPIIPAGFFEGREFARTGMTEIPGSGPMRVGRYEAGRFIEYEKRDDYWGADMPFARGLGHFQTLRIEFFRDRQAALQAFKSGLITFRQEFTTRAWATEYEFPAVQAGRVQRRTFPREKRPSFQCWAFNQRRPRFADARVRRALNLCFDFEWTNANLMYGLRVHSDSPFEGSDFKAHGAPSPEELAILEPLRGQVPDEAFGEVWVQPVTDGSGRDRAILRRAADLFAEAGWTRSGSGLVNEAGEVFRLEYMASDPEQVRVYGPMIETMRLLGVDASIRVVDAAQYQERQNNFDFDMILAAFSLGTTQTRDSLDMFFGSGSAARPGSYNYPGMADPGVDALIGAVDAARARQDAVIAMRCLDRVLRARLDWVPNITSAEHLAAYWDMFGFDEPKPDYGFPVESLWWYDEDKARAIGRA</sequence>
<dbReference type="Proteomes" id="UP001597371">
    <property type="component" value="Unassembled WGS sequence"/>
</dbReference>
<name>A0ABW5CKQ7_9HYPH</name>
<dbReference type="InterPro" id="IPR039424">
    <property type="entry name" value="SBP_5"/>
</dbReference>
<gene>
    <name evidence="6" type="ORF">ACFSKQ_10460</name>
</gene>
<comment type="subcellular location">
    <subcellularLocation>
        <location evidence="1">Periplasm</location>
    </subcellularLocation>
</comment>
<dbReference type="PROSITE" id="PS51318">
    <property type="entry name" value="TAT"/>
    <property type="match status" value="1"/>
</dbReference>
<proteinExistence type="inferred from homology"/>
<reference evidence="7" key="1">
    <citation type="journal article" date="2019" name="Int. J. Syst. Evol. Microbiol.">
        <title>The Global Catalogue of Microorganisms (GCM) 10K type strain sequencing project: providing services to taxonomists for standard genome sequencing and annotation.</title>
        <authorList>
            <consortium name="The Broad Institute Genomics Platform"/>
            <consortium name="The Broad Institute Genome Sequencing Center for Infectious Disease"/>
            <person name="Wu L."/>
            <person name="Ma J."/>
        </authorList>
    </citation>
    <scope>NUCLEOTIDE SEQUENCE [LARGE SCALE GENOMIC DNA]</scope>
    <source>
        <strain evidence="7">ZS-35-S2</strain>
    </source>
</reference>
<dbReference type="PANTHER" id="PTHR30290:SF64">
    <property type="entry name" value="ABC TRANSPORTER PERIPLASMIC BINDING PROTEIN"/>
    <property type="match status" value="1"/>
</dbReference>
<evidence type="ECO:0000256" key="2">
    <source>
        <dbReference type="ARBA" id="ARBA00005695"/>
    </source>
</evidence>
<dbReference type="PIRSF" id="PIRSF002741">
    <property type="entry name" value="MppA"/>
    <property type="match status" value="1"/>
</dbReference>
<dbReference type="InterPro" id="IPR000914">
    <property type="entry name" value="SBP_5_dom"/>
</dbReference>
<protein>
    <submittedName>
        <fullName evidence="6">Extracellular solute-binding protein</fullName>
    </submittedName>
</protein>
<dbReference type="Gene3D" id="3.40.190.10">
    <property type="entry name" value="Periplasmic binding protein-like II"/>
    <property type="match status" value="1"/>
</dbReference>
<dbReference type="Gene3D" id="3.10.105.10">
    <property type="entry name" value="Dipeptide-binding Protein, Domain 3"/>
    <property type="match status" value="1"/>
</dbReference>
<comment type="similarity">
    <text evidence="2">Belongs to the bacterial solute-binding protein 5 family.</text>
</comment>
<feature type="chain" id="PRO_5045104458" evidence="4">
    <location>
        <begin position="33"/>
        <end position="626"/>
    </location>
</feature>
<dbReference type="InterPro" id="IPR006311">
    <property type="entry name" value="TAT_signal"/>
</dbReference>
<dbReference type="InterPro" id="IPR030678">
    <property type="entry name" value="Peptide/Ni-bd"/>
</dbReference>
<dbReference type="SUPFAM" id="SSF53850">
    <property type="entry name" value="Periplasmic binding protein-like II"/>
    <property type="match status" value="1"/>
</dbReference>
<dbReference type="CDD" id="cd08497">
    <property type="entry name" value="MbnE-like"/>
    <property type="match status" value="1"/>
</dbReference>